<evidence type="ECO:0000259" key="8">
    <source>
        <dbReference type="Pfam" id="PF02397"/>
    </source>
</evidence>
<comment type="subcellular location">
    <subcellularLocation>
        <location evidence="1">Membrane</location>
        <topology evidence="1">Multi-pass membrane protein</topology>
    </subcellularLocation>
</comment>
<evidence type="ECO:0000313" key="9">
    <source>
        <dbReference type="EMBL" id="SDL32179.1"/>
    </source>
</evidence>
<gene>
    <name evidence="9" type="ORF">SAMN05421823_105195</name>
</gene>
<evidence type="ECO:0000313" key="10">
    <source>
        <dbReference type="Proteomes" id="UP000198510"/>
    </source>
</evidence>
<keyword evidence="5 7" id="KW-1133">Transmembrane helix</keyword>
<keyword evidence="3 9" id="KW-0808">Transferase</keyword>
<dbReference type="Gene3D" id="3.40.50.720">
    <property type="entry name" value="NAD(P)-binding Rossmann-like Domain"/>
    <property type="match status" value="1"/>
</dbReference>
<dbReference type="NCBIfam" id="TIGR03025">
    <property type="entry name" value="EPS_sugtrans"/>
    <property type="match status" value="1"/>
</dbReference>
<dbReference type="OrthoDB" id="9774190at2"/>
<comment type="similarity">
    <text evidence="2">Belongs to the bacterial sugar transferase family.</text>
</comment>
<organism evidence="9 10">
    <name type="scientific">Catalinimonas alkaloidigena</name>
    <dbReference type="NCBI Taxonomy" id="1075417"/>
    <lineage>
        <taxon>Bacteria</taxon>
        <taxon>Pseudomonadati</taxon>
        <taxon>Bacteroidota</taxon>
        <taxon>Cytophagia</taxon>
        <taxon>Cytophagales</taxon>
        <taxon>Catalimonadaceae</taxon>
        <taxon>Catalinimonas</taxon>
    </lineage>
</organism>
<dbReference type="Pfam" id="PF13727">
    <property type="entry name" value="CoA_binding_3"/>
    <property type="match status" value="1"/>
</dbReference>
<dbReference type="PANTHER" id="PTHR30576:SF0">
    <property type="entry name" value="UNDECAPRENYL-PHOSPHATE N-ACETYLGALACTOSAMINYL 1-PHOSPHATE TRANSFERASE-RELATED"/>
    <property type="match status" value="1"/>
</dbReference>
<evidence type="ECO:0000256" key="6">
    <source>
        <dbReference type="ARBA" id="ARBA00023136"/>
    </source>
</evidence>
<dbReference type="STRING" id="1075417.SAMN05421823_105195"/>
<evidence type="ECO:0000256" key="2">
    <source>
        <dbReference type="ARBA" id="ARBA00006464"/>
    </source>
</evidence>
<reference evidence="9 10" key="1">
    <citation type="submission" date="2016-10" db="EMBL/GenBank/DDBJ databases">
        <authorList>
            <person name="de Groot N.N."/>
        </authorList>
    </citation>
    <scope>NUCLEOTIDE SEQUENCE [LARGE SCALE GENOMIC DNA]</scope>
    <source>
        <strain evidence="9 10">DSM 25186</strain>
    </source>
</reference>
<dbReference type="GO" id="GO:0016020">
    <property type="term" value="C:membrane"/>
    <property type="evidence" value="ECO:0007669"/>
    <property type="project" value="UniProtKB-SubCell"/>
</dbReference>
<feature type="transmembrane region" description="Helical" evidence="7">
    <location>
        <begin position="278"/>
        <end position="300"/>
    </location>
</feature>
<dbReference type="Proteomes" id="UP000198510">
    <property type="component" value="Unassembled WGS sequence"/>
</dbReference>
<evidence type="ECO:0000256" key="5">
    <source>
        <dbReference type="ARBA" id="ARBA00022989"/>
    </source>
</evidence>
<dbReference type="InterPro" id="IPR036291">
    <property type="entry name" value="NAD(P)-bd_dom_sf"/>
</dbReference>
<dbReference type="PANTHER" id="PTHR30576">
    <property type="entry name" value="COLANIC BIOSYNTHESIS UDP-GLUCOSE LIPID CARRIER TRANSFERASE"/>
    <property type="match status" value="1"/>
</dbReference>
<dbReference type="AlphaFoldDB" id="A0A1G9J413"/>
<dbReference type="InterPro" id="IPR003362">
    <property type="entry name" value="Bact_transf"/>
</dbReference>
<keyword evidence="10" id="KW-1185">Reference proteome</keyword>
<accession>A0A1G9J413</accession>
<feature type="transmembrane region" description="Helical" evidence="7">
    <location>
        <begin position="7"/>
        <end position="27"/>
    </location>
</feature>
<feature type="domain" description="Bacterial sugar transferase" evidence="8">
    <location>
        <begin position="273"/>
        <end position="457"/>
    </location>
</feature>
<dbReference type="SUPFAM" id="SSF51735">
    <property type="entry name" value="NAD(P)-binding Rossmann-fold domains"/>
    <property type="match status" value="1"/>
</dbReference>
<feature type="transmembrane region" description="Helical" evidence="7">
    <location>
        <begin position="54"/>
        <end position="76"/>
    </location>
</feature>
<dbReference type="EMBL" id="FNFO01000005">
    <property type="protein sequence ID" value="SDL32179.1"/>
    <property type="molecule type" value="Genomic_DNA"/>
</dbReference>
<proteinExistence type="inferred from homology"/>
<evidence type="ECO:0000256" key="4">
    <source>
        <dbReference type="ARBA" id="ARBA00022692"/>
    </source>
</evidence>
<dbReference type="InterPro" id="IPR017473">
    <property type="entry name" value="Undecaprenyl-P_gluc_Ptfrase"/>
</dbReference>
<evidence type="ECO:0000256" key="3">
    <source>
        <dbReference type="ARBA" id="ARBA00022679"/>
    </source>
</evidence>
<keyword evidence="4 7" id="KW-0812">Transmembrane</keyword>
<dbReference type="NCBIfam" id="TIGR03023">
    <property type="entry name" value="WcaJ_sugtrans"/>
    <property type="match status" value="1"/>
</dbReference>
<keyword evidence="6 7" id="KW-0472">Membrane</keyword>
<evidence type="ECO:0000256" key="1">
    <source>
        <dbReference type="ARBA" id="ARBA00004141"/>
    </source>
</evidence>
<dbReference type="RefSeq" id="WP_089683257.1">
    <property type="nucleotide sequence ID" value="NZ_FNFO01000005.1"/>
</dbReference>
<feature type="transmembrane region" description="Helical" evidence="7">
    <location>
        <begin position="85"/>
        <end position="106"/>
    </location>
</feature>
<dbReference type="Pfam" id="PF02397">
    <property type="entry name" value="Bac_transf"/>
    <property type="match status" value="1"/>
</dbReference>
<dbReference type="InterPro" id="IPR017475">
    <property type="entry name" value="EPS_sugar_tfrase"/>
</dbReference>
<feature type="transmembrane region" description="Helical" evidence="7">
    <location>
        <begin position="112"/>
        <end position="133"/>
    </location>
</feature>
<name>A0A1G9J413_9BACT</name>
<protein>
    <submittedName>
        <fullName evidence="9">Putative colanic acid biosysnthesis UDP-glucose lipid carrier transferase</fullName>
    </submittedName>
</protein>
<dbReference type="GO" id="GO:0016780">
    <property type="term" value="F:phosphotransferase activity, for other substituted phosphate groups"/>
    <property type="evidence" value="ECO:0007669"/>
    <property type="project" value="TreeGrafter"/>
</dbReference>
<sequence length="464" mass="53428">MSKELKYSKLIGIILLVVDAFLIDWSWELASYVEVDPVFIKSARYMNLLMLFKLTWVVSWLTIVSFISSSLINILINRREILKSVVYAFGFHLLLLSAYAISFPALSWNSLAILYGISGTVVLLIRLIFRTVLRQFVRIRRKNRKAVIVGANHAGQELHQYLVSHKSLGYQFLGFFDDEPELSYLPLQGTLADVKAFCVERKVDEIYYALPLDQADLIKDLTDFADDSFISFKIAPDLRSLLKRKVNIDFYGDVPVMKFRKDPLQIFLNQLLKRGFDIAFSLLVLSVLVPLVFPIIALLIRLESKGPIFFEQPRSGRKNKPFLCYKFRSMYVNAEANAQSATRGDRRITRVGAFLRKTSLDELPQFINVLLGQMSVVGPRPHMEAHTREYSQSVDKYLVRHFVTPGITGYAQVNGSRGEISNADMMKKRVEYDTWYMENWSLWLDLRIILRTVTNAIRGEENAY</sequence>
<evidence type="ECO:0000256" key="7">
    <source>
        <dbReference type="SAM" id="Phobius"/>
    </source>
</evidence>